<keyword evidence="3" id="KW-0732">Signal</keyword>
<keyword evidence="2" id="KW-0812">Transmembrane</keyword>
<dbReference type="InterPro" id="IPR011990">
    <property type="entry name" value="TPR-like_helical_dom_sf"/>
</dbReference>
<dbReference type="EMBL" id="CP020946">
    <property type="protein sequence ID" value="ASD65265.1"/>
    <property type="molecule type" value="Genomic_DNA"/>
</dbReference>
<dbReference type="Pfam" id="PF14559">
    <property type="entry name" value="TPR_19"/>
    <property type="match status" value="1"/>
</dbReference>
<protein>
    <submittedName>
        <fullName evidence="4">Uncharacterized protein</fullName>
    </submittedName>
</protein>
<feature type="signal peptide" evidence="3">
    <location>
        <begin position="1"/>
        <end position="24"/>
    </location>
</feature>
<dbReference type="Gene3D" id="1.25.40.10">
    <property type="entry name" value="Tetratricopeptide repeat domain"/>
    <property type="match status" value="1"/>
</dbReference>
<gene>
    <name evidence="4" type="ORF">B9G79_17655</name>
</gene>
<dbReference type="SMART" id="SM00028">
    <property type="entry name" value="TPR"/>
    <property type="match status" value="2"/>
</dbReference>
<evidence type="ECO:0000313" key="4">
    <source>
        <dbReference type="EMBL" id="ASD65265.1"/>
    </source>
</evidence>
<evidence type="ECO:0000256" key="1">
    <source>
        <dbReference type="PROSITE-ProRule" id="PRU00339"/>
    </source>
</evidence>
<dbReference type="InterPro" id="IPR019734">
    <property type="entry name" value="TPR_rpt"/>
</dbReference>
<evidence type="ECO:0000256" key="3">
    <source>
        <dbReference type="SAM" id="SignalP"/>
    </source>
</evidence>
<dbReference type="OrthoDB" id="5292393at2"/>
<keyword evidence="2" id="KW-1133">Transmembrane helix</keyword>
<name>A0A1Z3NCV5_BDEBC</name>
<dbReference type="AlphaFoldDB" id="A0A1Z3NCV5"/>
<sequence length="264" mass="28931">MRAMSNLKLLSVFFLFLILPSLGAAQAETSADLFKQGTQFYVAKDYAKAKESFSKALQNDPHNATVLTNLALSEFQLGNKPLAVGLLRKALDSEPELSTAVAGLKFVLSQMQVKEVPHQIETYETLRKNLLQPVPLTAYLILSTLLFFVAGWLLLGYAGARRRALTEETALPRFPTVAVILTLGFVIFTGLLGLKIYDLSVTRGTIIEEKVALQTAPGENQVSILDLFGGMEVVAHTTQGDWVQVTYPGSLTGWIKKSSLLLTR</sequence>
<dbReference type="PROSITE" id="PS50005">
    <property type="entry name" value="TPR"/>
    <property type="match status" value="1"/>
</dbReference>
<feature type="chain" id="PRO_5012938647" evidence="3">
    <location>
        <begin position="25"/>
        <end position="264"/>
    </location>
</feature>
<dbReference type="Proteomes" id="UP000197003">
    <property type="component" value="Chromosome"/>
</dbReference>
<proteinExistence type="predicted"/>
<keyword evidence="1" id="KW-0802">TPR repeat</keyword>
<evidence type="ECO:0000313" key="5">
    <source>
        <dbReference type="Proteomes" id="UP000197003"/>
    </source>
</evidence>
<dbReference type="SUPFAM" id="SSF48452">
    <property type="entry name" value="TPR-like"/>
    <property type="match status" value="1"/>
</dbReference>
<accession>A0A1Z3NCV5</accession>
<evidence type="ECO:0000256" key="2">
    <source>
        <dbReference type="SAM" id="Phobius"/>
    </source>
</evidence>
<organism evidence="4 5">
    <name type="scientific">Bdellovibrio bacteriovorus</name>
    <dbReference type="NCBI Taxonomy" id="959"/>
    <lineage>
        <taxon>Bacteria</taxon>
        <taxon>Pseudomonadati</taxon>
        <taxon>Bdellovibrionota</taxon>
        <taxon>Bdellovibrionia</taxon>
        <taxon>Bdellovibrionales</taxon>
        <taxon>Pseudobdellovibrionaceae</taxon>
        <taxon>Bdellovibrio</taxon>
    </lineage>
</organism>
<keyword evidence="2" id="KW-0472">Membrane</keyword>
<feature type="transmembrane region" description="Helical" evidence="2">
    <location>
        <begin position="136"/>
        <end position="155"/>
    </location>
</feature>
<reference evidence="4 5" key="1">
    <citation type="submission" date="2017-04" db="EMBL/GenBank/DDBJ databases">
        <title>Whole genome sequence of Bdellovibrio bacteriovorus strain SSB218315.</title>
        <authorList>
            <person name="Oyedara O."/>
            <person name="Rodriguez-Perez M.A."/>
        </authorList>
    </citation>
    <scope>NUCLEOTIDE SEQUENCE [LARGE SCALE GENOMIC DNA]</scope>
    <source>
        <strain evidence="4 5">SSB218315</strain>
    </source>
</reference>
<feature type="repeat" description="TPR" evidence="1">
    <location>
        <begin position="30"/>
        <end position="63"/>
    </location>
</feature>
<feature type="transmembrane region" description="Helical" evidence="2">
    <location>
        <begin position="176"/>
        <end position="197"/>
    </location>
</feature>